<dbReference type="SUPFAM" id="SSF56436">
    <property type="entry name" value="C-type lectin-like"/>
    <property type="match status" value="1"/>
</dbReference>
<accession>A0AA88NLL6</accession>
<feature type="chain" id="PRO_5041666518" description="C-type lectin domain-containing protein" evidence="1">
    <location>
        <begin position="23"/>
        <end position="190"/>
    </location>
</feature>
<feature type="signal peptide" evidence="1">
    <location>
        <begin position="1"/>
        <end position="22"/>
    </location>
</feature>
<feature type="domain" description="C-type lectin" evidence="2">
    <location>
        <begin position="27"/>
        <end position="137"/>
    </location>
</feature>
<dbReference type="PANTHER" id="PTHR45784">
    <property type="entry name" value="C-TYPE LECTIN DOMAIN FAMILY 20 MEMBER A-RELATED"/>
    <property type="match status" value="1"/>
</dbReference>
<dbReference type="Proteomes" id="UP001187415">
    <property type="component" value="Unassembled WGS sequence"/>
</dbReference>
<dbReference type="PANTHER" id="PTHR45784:SF3">
    <property type="entry name" value="C-TYPE LECTIN DOMAIN FAMILY 4 MEMBER K-LIKE-RELATED"/>
    <property type="match status" value="1"/>
</dbReference>
<evidence type="ECO:0000313" key="3">
    <source>
        <dbReference type="EMBL" id="KAK2859826.1"/>
    </source>
</evidence>
<dbReference type="Gene3D" id="3.10.100.10">
    <property type="entry name" value="Mannose-Binding Protein A, subunit A"/>
    <property type="match status" value="1"/>
</dbReference>
<comment type="caution">
    <text evidence="3">The sequence shown here is derived from an EMBL/GenBank/DDBJ whole genome shotgun (WGS) entry which is preliminary data.</text>
</comment>
<dbReference type="AlphaFoldDB" id="A0AA88NLL6"/>
<dbReference type="InterPro" id="IPR016187">
    <property type="entry name" value="CTDL_fold"/>
</dbReference>
<evidence type="ECO:0000313" key="4">
    <source>
        <dbReference type="Proteomes" id="UP001187415"/>
    </source>
</evidence>
<dbReference type="EMBL" id="JAUPFM010000002">
    <property type="protein sequence ID" value="KAK2859826.1"/>
    <property type="molecule type" value="Genomic_DNA"/>
</dbReference>
<keyword evidence="1" id="KW-0732">Signal</keyword>
<dbReference type="SMART" id="SM00034">
    <property type="entry name" value="CLECT"/>
    <property type="match status" value="1"/>
</dbReference>
<proteinExistence type="predicted"/>
<reference evidence="3" key="1">
    <citation type="submission" date="2023-07" db="EMBL/GenBank/DDBJ databases">
        <title>Chromosome-level Genome Assembly of Striped Snakehead (Channa striata).</title>
        <authorList>
            <person name="Liu H."/>
        </authorList>
    </citation>
    <scope>NUCLEOTIDE SEQUENCE</scope>
    <source>
        <strain evidence="3">Gz</strain>
        <tissue evidence="3">Muscle</tissue>
    </source>
</reference>
<name>A0AA88NLL6_CHASR</name>
<gene>
    <name evidence="3" type="ORF">Q5P01_004446</name>
</gene>
<evidence type="ECO:0000259" key="2">
    <source>
        <dbReference type="PROSITE" id="PS50041"/>
    </source>
</evidence>
<evidence type="ECO:0000256" key="1">
    <source>
        <dbReference type="SAM" id="SignalP"/>
    </source>
</evidence>
<dbReference type="PROSITE" id="PS51257">
    <property type="entry name" value="PROKAR_LIPOPROTEIN"/>
    <property type="match status" value="1"/>
</dbReference>
<keyword evidence="4" id="KW-1185">Reference proteome</keyword>
<dbReference type="PROSITE" id="PS50041">
    <property type="entry name" value="C_TYPE_LECTIN_2"/>
    <property type="match status" value="1"/>
</dbReference>
<dbReference type="Pfam" id="PF00059">
    <property type="entry name" value="Lectin_C"/>
    <property type="match status" value="1"/>
</dbReference>
<protein>
    <recommendedName>
        <fullName evidence="2">C-type lectin domain-containing protein</fullName>
    </recommendedName>
</protein>
<sequence>MKMDMILLGVLSLSGCFICSTCVFHQYHFVNVSMNWDQAQTYCRQNYTDLATTENTEELNQLISTVSSAGYSSQVWIGLYISYSERWTKSIGTDYLNVVNQTRNDPLFVYYVCYGISKNYYYNWINNCSVKHQFICQNGSKVVFVNETMDWFSAWRYCRENYTDLYTSYYSKWFTDVWNLMQMDPRHGSA</sequence>
<dbReference type="InterPro" id="IPR001304">
    <property type="entry name" value="C-type_lectin-like"/>
</dbReference>
<dbReference type="InterPro" id="IPR016186">
    <property type="entry name" value="C-type_lectin-like/link_sf"/>
</dbReference>
<organism evidence="3 4">
    <name type="scientific">Channa striata</name>
    <name type="common">Snakehead murrel</name>
    <name type="synonym">Ophicephalus striatus</name>
    <dbReference type="NCBI Taxonomy" id="64152"/>
    <lineage>
        <taxon>Eukaryota</taxon>
        <taxon>Metazoa</taxon>
        <taxon>Chordata</taxon>
        <taxon>Craniata</taxon>
        <taxon>Vertebrata</taxon>
        <taxon>Euteleostomi</taxon>
        <taxon>Actinopterygii</taxon>
        <taxon>Neopterygii</taxon>
        <taxon>Teleostei</taxon>
        <taxon>Neoteleostei</taxon>
        <taxon>Acanthomorphata</taxon>
        <taxon>Anabantaria</taxon>
        <taxon>Anabantiformes</taxon>
        <taxon>Channoidei</taxon>
        <taxon>Channidae</taxon>
        <taxon>Channa</taxon>
    </lineage>
</organism>